<dbReference type="GO" id="GO:0046872">
    <property type="term" value="F:metal ion binding"/>
    <property type="evidence" value="ECO:0007669"/>
    <property type="project" value="UniProtKB-KW"/>
</dbReference>
<feature type="transmembrane region" description="Helical" evidence="23">
    <location>
        <begin position="152"/>
        <end position="175"/>
    </location>
</feature>
<dbReference type="CDD" id="cd01663">
    <property type="entry name" value="Cyt_c_Oxidase_I"/>
    <property type="match status" value="1"/>
</dbReference>
<sequence>MLFYYRMNKWLFSTNHKNIGTLYFIFGLWSGMLGLSFSMLIRMELSCPGSLIGDDQLYNVIVTSHAFLMIFFMVMPIMIGGFGNWLFPLMLGAPDMAFPRMNNMSFWFLPPSLILLLLSSMINSGSGTGWTVYPPLSNNISHAGASVDMTIFSLHLAGISSILGAINFISTMINMRLPGMSFEKMPLFIWAVSLTALLLLLSLPVLAGAITMLLTDRNLNTSFFDPSGGGDPILYQHLFWFFGHPEVYILIIPAFGIVSHIISQESGKKETFGTLGMIYAMMTIGLLGFVVWAHHMFTVGMDIDTRAYFTAATMIIAIPTGIKIFSWLATLYGSQMNLNSSMLWTLGFVFLFTIGGLTGILLSNSSIDIVLHDTYYVVAHFHYVLSMGAVFGIMAGFIYWFPLFSGMSMNNSWLKIQFFLMFVGVNLTFFPQHFLGLNGMPRRYSDFPDAFLTWNIISSTGSIISFISTIYFMFIIWESFTSQRQIIFSLNLNSSIEWKQKLPPSEHSYEEIPMTYI</sequence>
<keyword evidence="10 22" id="KW-0349">Heme</keyword>
<dbReference type="GO" id="GO:0045277">
    <property type="term" value="C:respiratory chain complex IV"/>
    <property type="evidence" value="ECO:0007669"/>
    <property type="project" value="InterPro"/>
</dbReference>
<evidence type="ECO:0000256" key="3">
    <source>
        <dbReference type="ARBA" id="ARBA00004448"/>
    </source>
</evidence>
<evidence type="ECO:0000256" key="4">
    <source>
        <dbReference type="ARBA" id="ARBA00004673"/>
    </source>
</evidence>
<feature type="transmembrane region" description="Helical" evidence="23">
    <location>
        <begin position="108"/>
        <end position="132"/>
    </location>
</feature>
<dbReference type="RefSeq" id="YP_010134322.1">
    <property type="nucleotide sequence ID" value="NC_056795.1"/>
</dbReference>
<evidence type="ECO:0000256" key="9">
    <source>
        <dbReference type="ARBA" id="ARBA00022448"/>
    </source>
</evidence>
<feature type="transmembrane region" description="Helical" evidence="23">
    <location>
        <begin position="21"/>
        <end position="41"/>
    </location>
</feature>
<dbReference type="PROSITE" id="PS00077">
    <property type="entry name" value="COX1_CUB"/>
    <property type="match status" value="1"/>
</dbReference>
<evidence type="ECO:0000256" key="23">
    <source>
        <dbReference type="SAM" id="Phobius"/>
    </source>
</evidence>
<evidence type="ECO:0000256" key="18">
    <source>
        <dbReference type="ARBA" id="ARBA00023004"/>
    </source>
</evidence>
<dbReference type="UniPathway" id="UPA00705"/>
<keyword evidence="21 22" id="KW-0472">Membrane</keyword>
<keyword evidence="12 22" id="KW-0812">Transmembrane</keyword>
<dbReference type="FunFam" id="1.20.210.10:FF:000001">
    <property type="entry name" value="Cytochrome c oxidase subunit 1"/>
    <property type="match status" value="1"/>
</dbReference>
<comment type="subcellular location">
    <subcellularLocation>
        <location evidence="3 22">Mitochondrion inner membrane</location>
        <topology evidence="3 22">Multi-pass membrane protein</topology>
    </subcellularLocation>
</comment>
<keyword evidence="20 22" id="KW-0496">Mitochondrion</keyword>
<evidence type="ECO:0000256" key="16">
    <source>
        <dbReference type="ARBA" id="ARBA00022982"/>
    </source>
</evidence>
<dbReference type="EC" id="7.1.1.9" evidence="7 22"/>
<dbReference type="Gene3D" id="1.20.210.10">
    <property type="entry name" value="Cytochrome c oxidase-like, subunit I domain"/>
    <property type="match status" value="1"/>
</dbReference>
<dbReference type="InterPro" id="IPR023615">
    <property type="entry name" value="Cyt_c_Oxase_su1_BS"/>
</dbReference>
<evidence type="ECO:0000256" key="11">
    <source>
        <dbReference type="ARBA" id="ARBA00022660"/>
    </source>
</evidence>
<evidence type="ECO:0000256" key="19">
    <source>
        <dbReference type="ARBA" id="ARBA00023008"/>
    </source>
</evidence>
<feature type="transmembrane region" description="Helical" evidence="23">
    <location>
        <begin position="61"/>
        <end position="87"/>
    </location>
</feature>
<evidence type="ECO:0000256" key="1">
    <source>
        <dbReference type="ARBA" id="ARBA00001935"/>
    </source>
</evidence>
<dbReference type="InterPro" id="IPR033944">
    <property type="entry name" value="Cyt_c_oxase_su1_dom"/>
</dbReference>
<dbReference type="SUPFAM" id="SSF81442">
    <property type="entry name" value="Cytochrome c oxidase subunit I-like"/>
    <property type="match status" value="1"/>
</dbReference>
<keyword evidence="15" id="KW-1278">Translocase</keyword>
<evidence type="ECO:0000256" key="20">
    <source>
        <dbReference type="ARBA" id="ARBA00023128"/>
    </source>
</evidence>
<comment type="cofactor">
    <cofactor evidence="1">
        <name>Cu cation</name>
        <dbReference type="ChEBI" id="CHEBI:23378"/>
    </cofactor>
</comment>
<dbReference type="PRINTS" id="PR01165">
    <property type="entry name" value="CYCOXIDASEI"/>
</dbReference>
<dbReference type="InterPro" id="IPR000883">
    <property type="entry name" value="Cyt_C_Oxase_1"/>
</dbReference>
<comment type="function">
    <text evidence="22">Component of the cytochrome c oxidase, the last enzyme in the mitochondrial electron transport chain which drives oxidative phosphorylation. The respiratory chain contains 3 multisubunit complexes succinate dehydrogenase (complex II, CII), ubiquinol-cytochrome c oxidoreductase (cytochrome b-c1 complex, complex III, CIII) and cytochrome c oxidase (complex IV, CIV), that cooperate to transfer electrons derived from NADH and succinate to molecular oxygen, creating an electrochemical gradient over the inner membrane that drives transmembrane transport and the ATP synthase. Cytochrome c oxidase is the component of the respiratory chain that catalyzes the reduction of oxygen to water. Electrons originating from reduced cytochrome c in the intermembrane space (IMS) are transferred via the dinuclear copper A center (CU(A)) of subunit 2 and heme A of subunit 1 to the active site in subunit 1, a binuclear center (BNC) formed by heme A3 and copper B (CU(B)). The BNC reduces molecular oxygen to 2 water molecules using 4 electrons from cytochrome c in the IMS and 4 protons from the mitochondrial matrix.</text>
</comment>
<dbReference type="GO" id="GO:0006123">
    <property type="term" value="P:mitochondrial electron transport, cytochrome c to oxygen"/>
    <property type="evidence" value="ECO:0007669"/>
    <property type="project" value="TreeGrafter"/>
</dbReference>
<feature type="transmembrane region" description="Helical" evidence="23">
    <location>
        <begin position="341"/>
        <end position="361"/>
    </location>
</feature>
<proteinExistence type="inferred from homology"/>
<dbReference type="GeneID" id="67124130"/>
<keyword evidence="19 22" id="KW-0186">Copper</keyword>
<feature type="transmembrane region" description="Helical" evidence="23">
    <location>
        <begin position="307"/>
        <end position="329"/>
    </location>
</feature>
<dbReference type="AlphaFoldDB" id="A0A8F0WGU7"/>
<keyword evidence="9 22" id="KW-0813">Transport</keyword>
<dbReference type="EMBL" id="MW255939">
    <property type="protein sequence ID" value="QWM93812.1"/>
    <property type="molecule type" value="Genomic_DNA"/>
</dbReference>
<keyword evidence="16 22" id="KW-0249">Electron transport</keyword>
<dbReference type="GO" id="GO:0015990">
    <property type="term" value="P:electron transport coupled proton transport"/>
    <property type="evidence" value="ECO:0007669"/>
    <property type="project" value="TreeGrafter"/>
</dbReference>
<evidence type="ECO:0000256" key="2">
    <source>
        <dbReference type="ARBA" id="ARBA00001971"/>
    </source>
</evidence>
<evidence type="ECO:0000256" key="6">
    <source>
        <dbReference type="ARBA" id="ARBA00011164"/>
    </source>
</evidence>
<feature type="transmembrane region" description="Helical" evidence="23">
    <location>
        <begin position="187"/>
        <end position="214"/>
    </location>
</feature>
<keyword evidence="18 22" id="KW-0408">Iron</keyword>
<dbReference type="GO" id="GO:0004129">
    <property type="term" value="F:cytochrome-c oxidase activity"/>
    <property type="evidence" value="ECO:0007669"/>
    <property type="project" value="UniProtKB-EC"/>
</dbReference>
<protein>
    <recommendedName>
        <fullName evidence="8 22">Cytochrome c oxidase subunit 1</fullName>
        <ecNumber evidence="7 22">7.1.1.9</ecNumber>
    </recommendedName>
</protein>
<geneLocation type="mitochondrion" evidence="24"/>
<dbReference type="PANTHER" id="PTHR10422:SF18">
    <property type="entry name" value="CYTOCHROME C OXIDASE SUBUNIT 1"/>
    <property type="match status" value="1"/>
</dbReference>
<comment type="cofactor">
    <cofactor evidence="2">
        <name>heme</name>
        <dbReference type="ChEBI" id="CHEBI:30413"/>
    </cofactor>
</comment>
<evidence type="ECO:0000256" key="14">
    <source>
        <dbReference type="ARBA" id="ARBA00022792"/>
    </source>
</evidence>
<evidence type="ECO:0000256" key="17">
    <source>
        <dbReference type="ARBA" id="ARBA00022989"/>
    </source>
</evidence>
<dbReference type="PANTHER" id="PTHR10422">
    <property type="entry name" value="CYTOCHROME C OXIDASE SUBUNIT 1"/>
    <property type="match status" value="1"/>
</dbReference>
<keyword evidence="13 22" id="KW-0479">Metal-binding</keyword>
<dbReference type="Pfam" id="PF00115">
    <property type="entry name" value="COX1"/>
    <property type="match status" value="1"/>
</dbReference>
<comment type="catalytic activity">
    <reaction evidence="22">
        <text>4 Fe(II)-[cytochrome c] + O2 + 8 H(+)(in) = 4 Fe(III)-[cytochrome c] + 2 H2O + 4 H(+)(out)</text>
        <dbReference type="Rhea" id="RHEA:11436"/>
        <dbReference type="Rhea" id="RHEA-COMP:10350"/>
        <dbReference type="Rhea" id="RHEA-COMP:14399"/>
        <dbReference type="ChEBI" id="CHEBI:15377"/>
        <dbReference type="ChEBI" id="CHEBI:15378"/>
        <dbReference type="ChEBI" id="CHEBI:15379"/>
        <dbReference type="ChEBI" id="CHEBI:29033"/>
        <dbReference type="ChEBI" id="CHEBI:29034"/>
        <dbReference type="EC" id="7.1.1.9"/>
    </reaction>
</comment>
<name>A0A8F0WGU7_9HYME</name>
<evidence type="ECO:0000256" key="21">
    <source>
        <dbReference type="ARBA" id="ARBA00023136"/>
    </source>
</evidence>
<feature type="transmembrane region" description="Helical" evidence="23">
    <location>
        <begin position="381"/>
        <end position="401"/>
    </location>
</feature>
<gene>
    <name evidence="24" type="primary">COX1</name>
</gene>
<evidence type="ECO:0000256" key="8">
    <source>
        <dbReference type="ARBA" id="ARBA00015947"/>
    </source>
</evidence>
<comment type="similarity">
    <text evidence="5 22">Belongs to the heme-copper respiratory oxidase family.</text>
</comment>
<accession>A0A8F0WGU7</accession>
<dbReference type="CTD" id="4512"/>
<evidence type="ECO:0000256" key="7">
    <source>
        <dbReference type="ARBA" id="ARBA00012949"/>
    </source>
</evidence>
<reference evidence="24" key="1">
    <citation type="journal article" date="2021" name="Insects">
        <title>Mitochondrial Phylogenomics of Tenthredinidae (Hymenoptera: Tenthredinoidea) Supports the Monophyly of Megabelesesinae as a Subfamily.</title>
        <authorList>
            <person name="Niu G."/>
            <person name="Jiang S."/>
            <person name="Dogan O."/>
            <person name="Korkmaz E.M."/>
            <person name="Budak M."/>
            <person name="Wu D."/>
            <person name="Wei M."/>
        </authorList>
    </citation>
    <scope>NUCLEOTIDE SEQUENCE</scope>
</reference>
<dbReference type="GO" id="GO:0020037">
    <property type="term" value="F:heme binding"/>
    <property type="evidence" value="ECO:0007669"/>
    <property type="project" value="InterPro"/>
</dbReference>
<feature type="transmembrane region" description="Helical" evidence="23">
    <location>
        <begin position="451"/>
        <end position="477"/>
    </location>
</feature>
<evidence type="ECO:0000256" key="12">
    <source>
        <dbReference type="ARBA" id="ARBA00022692"/>
    </source>
</evidence>
<feature type="transmembrane region" description="Helical" evidence="23">
    <location>
        <begin position="274"/>
        <end position="295"/>
    </location>
</feature>
<evidence type="ECO:0000256" key="5">
    <source>
        <dbReference type="ARBA" id="ARBA00009578"/>
    </source>
</evidence>
<evidence type="ECO:0000313" key="24">
    <source>
        <dbReference type="EMBL" id="QWM93812.1"/>
    </source>
</evidence>
<keyword evidence="14 22" id="KW-0999">Mitochondrion inner membrane</keyword>
<evidence type="ECO:0000256" key="13">
    <source>
        <dbReference type="ARBA" id="ARBA00022723"/>
    </source>
</evidence>
<comment type="subunit">
    <text evidence="6">Component of the cytochrome c oxidase (complex IV, CIV), a multisubunit enzyme composed of a catalytic core of 3 subunits and several supernumerary subunits. The complex exists as a monomer or a dimer and forms supercomplexes (SCs) in the inner mitochondrial membrane with ubiquinol-cytochrome c oxidoreductase (cytochrome b-c1 complex, complex III, CIII).</text>
</comment>
<comment type="pathway">
    <text evidence="4 22">Energy metabolism; oxidative phosphorylation.</text>
</comment>
<keyword evidence="17 23" id="KW-1133">Transmembrane helix</keyword>
<dbReference type="GO" id="GO:0005743">
    <property type="term" value="C:mitochondrial inner membrane"/>
    <property type="evidence" value="ECO:0007669"/>
    <property type="project" value="UniProtKB-SubCell"/>
</dbReference>
<keyword evidence="11 22" id="KW-0679">Respiratory chain</keyword>
<feature type="transmembrane region" description="Helical" evidence="23">
    <location>
        <begin position="413"/>
        <end position="431"/>
    </location>
</feature>
<organism evidence="24">
    <name type="scientific">Megabeleses liriodendrovorax</name>
    <dbReference type="NCBI Taxonomy" id="2735432"/>
    <lineage>
        <taxon>Eukaryota</taxon>
        <taxon>Metazoa</taxon>
        <taxon>Ecdysozoa</taxon>
        <taxon>Arthropoda</taxon>
        <taxon>Hexapoda</taxon>
        <taxon>Insecta</taxon>
        <taxon>Pterygota</taxon>
        <taxon>Neoptera</taxon>
        <taxon>Endopterygota</taxon>
        <taxon>Hymenoptera</taxon>
        <taxon>Tenthredinoidea</taxon>
        <taxon>Tenthredinidae</taxon>
        <taxon>Allantinae</taxon>
        <taxon>Megabeleses</taxon>
    </lineage>
</organism>
<evidence type="ECO:0000256" key="15">
    <source>
        <dbReference type="ARBA" id="ARBA00022967"/>
    </source>
</evidence>
<dbReference type="InterPro" id="IPR036927">
    <property type="entry name" value="Cyt_c_oxase-like_su1_sf"/>
</dbReference>
<evidence type="ECO:0000256" key="22">
    <source>
        <dbReference type="RuleBase" id="RU000369"/>
    </source>
</evidence>
<feature type="transmembrane region" description="Helical" evidence="23">
    <location>
        <begin position="234"/>
        <end position="262"/>
    </location>
</feature>
<evidence type="ECO:0000256" key="10">
    <source>
        <dbReference type="ARBA" id="ARBA00022617"/>
    </source>
</evidence>